<dbReference type="Proteomes" id="UP000474757">
    <property type="component" value="Unassembled WGS sequence"/>
</dbReference>
<proteinExistence type="predicted"/>
<accession>A0A6B2K352</accession>
<dbReference type="PANTHER" id="PTHR33371">
    <property type="entry name" value="INTERMEMBRANE PHOSPHOLIPID TRANSPORT SYSTEM BINDING PROTEIN MLAD-RELATED"/>
    <property type="match status" value="1"/>
</dbReference>
<dbReference type="RefSeq" id="WP_163891959.1">
    <property type="nucleotide sequence ID" value="NZ_JAAFYS010000002.1"/>
</dbReference>
<feature type="domain" description="Mce/MlaD" evidence="1">
    <location>
        <begin position="37"/>
        <end position="113"/>
    </location>
</feature>
<protein>
    <submittedName>
        <fullName evidence="2">Outer membrane lipid asymmetry maintenance protein MlaD</fullName>
    </submittedName>
</protein>
<dbReference type="InterPro" id="IPR052336">
    <property type="entry name" value="MlaD_Phospholipid_Transporter"/>
</dbReference>
<dbReference type="EMBL" id="JAAGAB010000002">
    <property type="protein sequence ID" value="NDV00936.1"/>
    <property type="molecule type" value="Genomic_DNA"/>
</dbReference>
<evidence type="ECO:0000313" key="2">
    <source>
        <dbReference type="EMBL" id="NDV00936.1"/>
    </source>
</evidence>
<dbReference type="Pfam" id="PF02470">
    <property type="entry name" value="MlaD"/>
    <property type="match status" value="1"/>
</dbReference>
<dbReference type="InterPro" id="IPR003399">
    <property type="entry name" value="Mce/MlaD"/>
</dbReference>
<name>A0A6B2K352_9RHOB</name>
<dbReference type="AlphaFoldDB" id="A0A6B2K352"/>
<gene>
    <name evidence="2" type="ORF">GZA08_08130</name>
</gene>
<evidence type="ECO:0000259" key="1">
    <source>
        <dbReference type="Pfam" id="PF02470"/>
    </source>
</evidence>
<keyword evidence="3" id="KW-1185">Reference proteome</keyword>
<evidence type="ECO:0000313" key="3">
    <source>
        <dbReference type="Proteomes" id="UP000474757"/>
    </source>
</evidence>
<dbReference type="PANTHER" id="PTHR33371:SF4">
    <property type="entry name" value="INTERMEMBRANE PHOSPHOLIPID TRANSPORT SYSTEM BINDING PROTEIN MLAD"/>
    <property type="match status" value="1"/>
</dbReference>
<comment type="caution">
    <text evidence="2">The sequence shown here is derived from an EMBL/GenBank/DDBJ whole genome shotgun (WGS) entry which is preliminary data.</text>
</comment>
<reference evidence="2 3" key="1">
    <citation type="submission" date="2020-02" db="EMBL/GenBank/DDBJ databases">
        <title>Pseudoroseicyclus tamarix, sp. nov., isolated from offshore sediment of a Tamarix chinensis forest.</title>
        <authorList>
            <person name="Gai Y."/>
        </authorList>
    </citation>
    <scope>NUCLEOTIDE SEQUENCE [LARGE SCALE GENOMIC DNA]</scope>
    <source>
        <strain evidence="2 3">CLL3-39</strain>
    </source>
</reference>
<sequence>MRESPAEVATGALVLLVGAGFIWWGADRVSAGTDGDYAVTASFRSVEGIGPGTDVRMAGVKIGRVSGLDLDPQSFRAVAELSLDSGVPLPTDSSAVISSDGLLGGAFVEIFPGGELENLAEGGQIYDTQGAVSLLQLLITYIGGGSEEAP</sequence>
<organism evidence="2 3">
    <name type="scientific">Pseudoroseicyclus tamaricis</name>
    <dbReference type="NCBI Taxonomy" id="2705421"/>
    <lineage>
        <taxon>Bacteria</taxon>
        <taxon>Pseudomonadati</taxon>
        <taxon>Pseudomonadota</taxon>
        <taxon>Alphaproteobacteria</taxon>
        <taxon>Rhodobacterales</taxon>
        <taxon>Paracoccaceae</taxon>
        <taxon>Pseudoroseicyclus</taxon>
    </lineage>
</organism>